<dbReference type="RefSeq" id="WP_279635825.1">
    <property type="nucleotide sequence ID" value="NZ_KK853997.1"/>
</dbReference>
<protein>
    <submittedName>
        <fullName evidence="2">Uncharacterized protein</fullName>
    </submittedName>
</protein>
<dbReference type="HOGENOM" id="CLU_3291028_0_0_11"/>
<dbReference type="Proteomes" id="UP000027178">
    <property type="component" value="Unassembled WGS sequence"/>
</dbReference>
<keyword evidence="3" id="KW-1185">Reference proteome</keyword>
<keyword evidence="1" id="KW-0732">Signal</keyword>
<accession>A0A066ZAV9</accession>
<evidence type="ECO:0000313" key="2">
    <source>
        <dbReference type="EMBL" id="KDN87451.1"/>
    </source>
</evidence>
<comment type="caution">
    <text evidence="2">The sequence shown here is derived from an EMBL/GenBank/DDBJ whole genome shotgun (WGS) entry which is preliminary data.</text>
</comment>
<dbReference type="AlphaFoldDB" id="A0A066ZAV9"/>
<evidence type="ECO:0000313" key="3">
    <source>
        <dbReference type="Proteomes" id="UP000027178"/>
    </source>
</evidence>
<dbReference type="EMBL" id="JNBY01000035">
    <property type="protein sequence ID" value="KDN87451.1"/>
    <property type="molecule type" value="Genomic_DNA"/>
</dbReference>
<feature type="signal peptide" evidence="1">
    <location>
        <begin position="1"/>
        <end position="26"/>
    </location>
</feature>
<reference evidence="2 3" key="1">
    <citation type="submission" date="2014-05" db="EMBL/GenBank/DDBJ databases">
        <title>Draft Genome Sequence of Kitasatospora cheerisanensis KCTC 2395.</title>
        <authorList>
            <person name="Nam D.H."/>
        </authorList>
    </citation>
    <scope>NUCLEOTIDE SEQUENCE [LARGE SCALE GENOMIC DNA]</scope>
    <source>
        <strain evidence="2 3">KCTC 2395</strain>
    </source>
</reference>
<evidence type="ECO:0000256" key="1">
    <source>
        <dbReference type="SAM" id="SignalP"/>
    </source>
</evidence>
<feature type="chain" id="PRO_5001632279" evidence="1">
    <location>
        <begin position="27"/>
        <end position="40"/>
    </location>
</feature>
<proteinExistence type="predicted"/>
<sequence>MIRRRTAAALVLALALTGLLPAAAQAAPAPAGPTPPRWAG</sequence>
<gene>
    <name evidence="2" type="ORF">KCH_08230</name>
</gene>
<name>A0A066ZAV9_9ACTN</name>
<organism evidence="2 3">
    <name type="scientific">Kitasatospora cheerisanensis KCTC 2395</name>
    <dbReference type="NCBI Taxonomy" id="1348663"/>
    <lineage>
        <taxon>Bacteria</taxon>
        <taxon>Bacillati</taxon>
        <taxon>Actinomycetota</taxon>
        <taxon>Actinomycetes</taxon>
        <taxon>Kitasatosporales</taxon>
        <taxon>Streptomycetaceae</taxon>
        <taxon>Kitasatospora</taxon>
    </lineage>
</organism>